<proteinExistence type="predicted"/>
<comment type="caution">
    <text evidence="1">The sequence shown here is derived from an EMBL/GenBank/DDBJ whole genome shotgun (WGS) entry which is preliminary data.</text>
</comment>
<dbReference type="OrthoDB" id="4264468at2"/>
<dbReference type="EMBL" id="PYSV01000035">
    <property type="protein sequence ID" value="PTA66394.1"/>
    <property type="molecule type" value="Genomic_DNA"/>
</dbReference>
<reference evidence="1 2" key="1">
    <citation type="submission" date="2018-03" db="EMBL/GenBank/DDBJ databases">
        <title>Draft genome of Deinococcus sp. OD32.</title>
        <authorList>
            <person name="Wang X.-P."/>
            <person name="Du Z.-J."/>
        </authorList>
    </citation>
    <scope>NUCLEOTIDE SEQUENCE [LARGE SCALE GENOMIC DNA]</scope>
    <source>
        <strain evidence="1 2">OD32</strain>
    </source>
</reference>
<dbReference type="AlphaFoldDB" id="A0A2T3W3M6"/>
<evidence type="ECO:0000313" key="1">
    <source>
        <dbReference type="EMBL" id="PTA66394.1"/>
    </source>
</evidence>
<evidence type="ECO:0000313" key="2">
    <source>
        <dbReference type="Proteomes" id="UP000240317"/>
    </source>
</evidence>
<dbReference type="Proteomes" id="UP000240317">
    <property type="component" value="Unassembled WGS sequence"/>
</dbReference>
<gene>
    <name evidence="1" type="ORF">C8263_18145</name>
</gene>
<accession>A0A2T3W3M6</accession>
<protein>
    <submittedName>
        <fullName evidence="1">Uncharacterized protein</fullName>
    </submittedName>
</protein>
<name>A0A2T3W3M6_9DEIO</name>
<dbReference type="RefSeq" id="WP_107139534.1">
    <property type="nucleotide sequence ID" value="NZ_PYSV01000035.1"/>
</dbReference>
<organism evidence="1 2">
    <name type="scientific">Deinococcus arcticus</name>
    <dbReference type="NCBI Taxonomy" id="2136176"/>
    <lineage>
        <taxon>Bacteria</taxon>
        <taxon>Thermotogati</taxon>
        <taxon>Deinococcota</taxon>
        <taxon>Deinococci</taxon>
        <taxon>Deinococcales</taxon>
        <taxon>Deinococcaceae</taxon>
        <taxon>Deinococcus</taxon>
    </lineage>
</organism>
<sequence length="145" mass="15979">MTTADLRRTLHASLDRRVRPEDLLTPIAQLIADQLSPADRQRLLKAQRQARGAASFHWSSMPADFRRPAAPNLQVAGALFAAPLPPTDEPGVVAQLGQYLGQASAEIHKRVGESDFRRDRLNRDARAAAGLDLSRRRLWQVVGVG</sequence>
<keyword evidence="2" id="KW-1185">Reference proteome</keyword>